<dbReference type="PIRSF" id="PIRSF005902">
    <property type="entry name" value="DNase_TatD"/>
    <property type="match status" value="1"/>
</dbReference>
<dbReference type="EMBL" id="RXIC02000025">
    <property type="protein sequence ID" value="KAB1205265.1"/>
    <property type="molecule type" value="Genomic_DNA"/>
</dbReference>
<dbReference type="PANTHER" id="PTHR47176">
    <property type="entry name" value="OSJNBA0020J04.13 PROTEIN"/>
    <property type="match status" value="1"/>
</dbReference>
<dbReference type="Gene3D" id="3.20.20.140">
    <property type="entry name" value="Metal-dependent hydrolases"/>
    <property type="match status" value="1"/>
</dbReference>
<feature type="binding site" evidence="1">
    <location>
        <position position="207"/>
    </location>
    <ligand>
        <name>a divalent metal cation</name>
        <dbReference type="ChEBI" id="CHEBI:60240"/>
        <label>1</label>
    </ligand>
</feature>
<comment type="caution">
    <text evidence="2">The sequence shown here is derived from an EMBL/GenBank/DDBJ whole genome shotgun (WGS) entry which is preliminary data.</text>
</comment>
<keyword evidence="1" id="KW-0479">Metal-binding</keyword>
<feature type="binding site" evidence="1">
    <location>
        <position position="94"/>
    </location>
    <ligand>
        <name>a divalent metal cation</name>
        <dbReference type="ChEBI" id="CHEBI:60240"/>
        <label>1</label>
    </ligand>
</feature>
<dbReference type="AlphaFoldDB" id="A0A6A1UXZ9"/>
<dbReference type="InterPro" id="IPR032466">
    <property type="entry name" value="Metal_Hydrolase"/>
</dbReference>
<proteinExistence type="predicted"/>
<dbReference type="GO" id="GO:0016788">
    <property type="term" value="F:hydrolase activity, acting on ester bonds"/>
    <property type="evidence" value="ECO:0007669"/>
    <property type="project" value="InterPro"/>
</dbReference>
<reference evidence="2 3" key="1">
    <citation type="journal article" date="2019" name="Plant Biotechnol. J.">
        <title>The red bayberry genome and genetic basis of sex determination.</title>
        <authorList>
            <person name="Jia H.M."/>
            <person name="Jia H.J."/>
            <person name="Cai Q.L."/>
            <person name="Wang Y."/>
            <person name="Zhao H.B."/>
            <person name="Yang W.F."/>
            <person name="Wang G.Y."/>
            <person name="Li Y.H."/>
            <person name="Zhan D.L."/>
            <person name="Shen Y.T."/>
            <person name="Niu Q.F."/>
            <person name="Chang L."/>
            <person name="Qiu J."/>
            <person name="Zhao L."/>
            <person name="Xie H.B."/>
            <person name="Fu W.Y."/>
            <person name="Jin J."/>
            <person name="Li X.W."/>
            <person name="Jiao Y."/>
            <person name="Zhou C.C."/>
            <person name="Tu T."/>
            <person name="Chai C.Y."/>
            <person name="Gao J.L."/>
            <person name="Fan L.J."/>
            <person name="van de Weg E."/>
            <person name="Wang J.Y."/>
            <person name="Gao Z.S."/>
        </authorList>
    </citation>
    <scope>NUCLEOTIDE SEQUENCE [LARGE SCALE GENOMIC DNA]</scope>
    <source>
        <tissue evidence="2">Leaves</tissue>
    </source>
</reference>
<dbReference type="CDD" id="cd01310">
    <property type="entry name" value="TatD_DNAse"/>
    <property type="match status" value="1"/>
</dbReference>
<keyword evidence="3" id="KW-1185">Reference proteome</keyword>
<dbReference type="SUPFAM" id="SSF51556">
    <property type="entry name" value="Metallo-dependent hydrolases"/>
    <property type="match status" value="1"/>
</dbReference>
<dbReference type="Pfam" id="PF01026">
    <property type="entry name" value="TatD_DNase"/>
    <property type="match status" value="1"/>
</dbReference>
<evidence type="ECO:0000256" key="1">
    <source>
        <dbReference type="PIRSR" id="PIRSR005902-1"/>
    </source>
</evidence>
<protein>
    <submittedName>
        <fullName evidence="2">Putative deoxyribonuclease YabD</fullName>
    </submittedName>
</protein>
<feature type="binding site" evidence="1">
    <location>
        <position position="8"/>
    </location>
    <ligand>
        <name>a divalent metal cation</name>
        <dbReference type="ChEBI" id="CHEBI:60240"/>
        <label>1</label>
    </ligand>
</feature>
<name>A0A6A1UXZ9_9ROSI</name>
<feature type="binding site" evidence="1">
    <location>
        <position position="157"/>
    </location>
    <ligand>
        <name>a divalent metal cation</name>
        <dbReference type="ChEBI" id="CHEBI:60240"/>
        <label>2</label>
    </ligand>
</feature>
<feature type="binding site" evidence="1">
    <location>
        <position position="132"/>
    </location>
    <ligand>
        <name>a divalent metal cation</name>
        <dbReference type="ChEBI" id="CHEBI:60240"/>
        <label>2</label>
    </ligand>
</feature>
<dbReference type="Proteomes" id="UP000516437">
    <property type="component" value="Chromosome 7"/>
</dbReference>
<evidence type="ECO:0000313" key="2">
    <source>
        <dbReference type="EMBL" id="KAB1205265.1"/>
    </source>
</evidence>
<feature type="binding site" evidence="1">
    <location>
        <position position="10"/>
    </location>
    <ligand>
        <name>a divalent metal cation</name>
        <dbReference type="ChEBI" id="CHEBI:60240"/>
        <label>1</label>
    </ligand>
</feature>
<sequence length="307" mass="33941">MMKLFDAHCHLQDPRILHKAPQLIATALDAGVVRFAVNGVSEKDWHLVKQMGESYPSVIPCFGLHPWYVAERTPNWFNTLKECLECTPSAAVGEIGLDKGSRGKQIDFTDQIEVFRQQLELARELKKPASVHCVRAFGDLLEIMKSMGPFPAGIILHSFLGSAEMVPEFTKLGAYFSFSGYLMSLEARKAKKMLRIVPSERILFESDAPDALPKSDLDTLFMVDGDPSIPEELQGQGGNLSSSVGTSSNLSHAVRDAATLNHPANIQNVLSYVASFLDMTKEELAEVSYKNAMLLFSYDGSKILQEN</sequence>
<organism evidence="2 3">
    <name type="scientific">Morella rubra</name>
    <name type="common">Chinese bayberry</name>
    <dbReference type="NCBI Taxonomy" id="262757"/>
    <lineage>
        <taxon>Eukaryota</taxon>
        <taxon>Viridiplantae</taxon>
        <taxon>Streptophyta</taxon>
        <taxon>Embryophyta</taxon>
        <taxon>Tracheophyta</taxon>
        <taxon>Spermatophyta</taxon>
        <taxon>Magnoliopsida</taxon>
        <taxon>eudicotyledons</taxon>
        <taxon>Gunneridae</taxon>
        <taxon>Pentapetalae</taxon>
        <taxon>rosids</taxon>
        <taxon>fabids</taxon>
        <taxon>Fagales</taxon>
        <taxon>Myricaceae</taxon>
        <taxon>Morella</taxon>
    </lineage>
</organism>
<dbReference type="PANTHER" id="PTHR47176:SF1">
    <property type="entry name" value="OS04G0577500 PROTEIN"/>
    <property type="match status" value="1"/>
</dbReference>
<accession>A0A6A1UXZ9</accession>
<evidence type="ECO:0000313" key="3">
    <source>
        <dbReference type="Proteomes" id="UP000516437"/>
    </source>
</evidence>
<dbReference type="InterPro" id="IPR001130">
    <property type="entry name" value="TatD-like"/>
</dbReference>
<dbReference type="OrthoDB" id="6079689at2759"/>
<dbReference type="GO" id="GO:0046872">
    <property type="term" value="F:metal ion binding"/>
    <property type="evidence" value="ECO:0007669"/>
    <property type="project" value="UniProtKB-KW"/>
</dbReference>
<gene>
    <name evidence="2" type="ORF">CJ030_MR7G012099</name>
</gene>